<reference evidence="2 3" key="1">
    <citation type="submission" date="2024-07" db="EMBL/GenBank/DDBJ databases">
        <title>Section-level genome sequencing and comparative genomics of Aspergillus sections Usti and Cavernicolus.</title>
        <authorList>
            <consortium name="Lawrence Berkeley National Laboratory"/>
            <person name="Nybo J.L."/>
            <person name="Vesth T.C."/>
            <person name="Theobald S."/>
            <person name="Frisvad J.C."/>
            <person name="Larsen T.O."/>
            <person name="Kjaerboelling I."/>
            <person name="Rothschild-Mancinelli K."/>
            <person name="Lyhne E.K."/>
            <person name="Kogle M.E."/>
            <person name="Barry K."/>
            <person name="Clum A."/>
            <person name="Na H."/>
            <person name="Ledsgaard L."/>
            <person name="Lin J."/>
            <person name="Lipzen A."/>
            <person name="Kuo A."/>
            <person name="Riley R."/>
            <person name="Mondo S."/>
            <person name="Labutti K."/>
            <person name="Haridas S."/>
            <person name="Pangalinan J."/>
            <person name="Salamov A.A."/>
            <person name="Simmons B.A."/>
            <person name="Magnuson J.K."/>
            <person name="Chen J."/>
            <person name="Drula E."/>
            <person name="Henrissat B."/>
            <person name="Wiebenga A."/>
            <person name="Lubbers R.J."/>
            <person name="Gomes A.C."/>
            <person name="Makela M.R."/>
            <person name="Stajich J."/>
            <person name="Grigoriev I.V."/>
            <person name="Mortensen U.H."/>
            <person name="De Vries R.P."/>
            <person name="Baker S.E."/>
            <person name="Andersen M.R."/>
        </authorList>
    </citation>
    <scope>NUCLEOTIDE SEQUENCE [LARGE SCALE GENOMIC DNA]</scope>
    <source>
        <strain evidence="2 3">CBS 209.92</strain>
    </source>
</reference>
<dbReference type="PANTHER" id="PTHR43303:SF2">
    <property type="entry name" value="INDOLEAMINE 2,3-DIOXYGENASE PYRROLE 2,3-DIOXYGENASE (AFU_ORTHOLOGUE AFUA_5G01450"/>
    <property type="match status" value="1"/>
</dbReference>
<keyword evidence="3" id="KW-1185">Reference proteome</keyword>
<dbReference type="Proteomes" id="UP001610563">
    <property type="component" value="Unassembled WGS sequence"/>
</dbReference>
<evidence type="ECO:0000313" key="3">
    <source>
        <dbReference type="Proteomes" id="UP001610563"/>
    </source>
</evidence>
<dbReference type="InterPro" id="IPR013785">
    <property type="entry name" value="Aldolase_TIM"/>
</dbReference>
<dbReference type="PANTHER" id="PTHR43303">
    <property type="entry name" value="NADPH DEHYDROGENASE C23G7.10C-RELATED"/>
    <property type="match status" value="1"/>
</dbReference>
<dbReference type="CDD" id="cd02932">
    <property type="entry name" value="OYE_YqiM_FMN"/>
    <property type="match status" value="1"/>
</dbReference>
<dbReference type="InterPro" id="IPR001155">
    <property type="entry name" value="OxRdtase_FMN_N"/>
</dbReference>
<name>A0ABR4G040_9EURO</name>
<dbReference type="Gene3D" id="3.20.20.70">
    <property type="entry name" value="Aldolase class I"/>
    <property type="match status" value="1"/>
</dbReference>
<comment type="caution">
    <text evidence="2">The sequence shown here is derived from an EMBL/GenBank/DDBJ whole genome shotgun (WGS) entry which is preliminary data.</text>
</comment>
<evidence type="ECO:0000313" key="2">
    <source>
        <dbReference type="EMBL" id="KAL2788622.1"/>
    </source>
</evidence>
<dbReference type="Pfam" id="PF00724">
    <property type="entry name" value="Oxidored_FMN"/>
    <property type="match status" value="1"/>
</dbReference>
<accession>A0ABR4G040</accession>
<gene>
    <name evidence="2" type="ORF">BJX66DRAFT_326982</name>
</gene>
<feature type="domain" description="NADH:flavin oxidoreductase/NADH oxidase N-terminal" evidence="1">
    <location>
        <begin position="29"/>
        <end position="405"/>
    </location>
</feature>
<dbReference type="InterPro" id="IPR044152">
    <property type="entry name" value="YqjM-like"/>
</dbReference>
<sequence>MPPSLETLKAECHPSVVGTPRLIDDNTPDLFRPLTIRSITLRNRICVSPMCLYSTASRGPQQGVLTPLYITTIGHNVFKGAALAMLEATGVQPNGRISPHCPGLWNDTQQHALRTLADFIHSQGGLCGVQLSHAGRKASTLPPLAAARLGKSSARATVEDGGWPDDVVGPSGGLSWDGKKNDDPSGGYYVPREMSKYEIEELISNYASAAERAVDAGVDVVEIHAAHGYLIHQFLSPLTNRRSDEYGGGFENRVRLLVEVIRTVRARIPATMPVFVRISLTDWMEDTSVGRELGSWDEESTVRLATMLPALGVDLVDLSSGGNHHLARFNVFDGGEKHTAIAQRIKQALIAQGSNLLVGTVGMITQAQQARDLVQKDNQGKPGVDIVSIGRQFLRQPDWVLNAAAEIGVDVVWPAQIERIRPVPTSRI</sequence>
<dbReference type="SUPFAM" id="SSF51395">
    <property type="entry name" value="FMN-linked oxidoreductases"/>
    <property type="match status" value="1"/>
</dbReference>
<proteinExistence type="predicted"/>
<evidence type="ECO:0000259" key="1">
    <source>
        <dbReference type="Pfam" id="PF00724"/>
    </source>
</evidence>
<organism evidence="2 3">
    <name type="scientific">Aspergillus keveii</name>
    <dbReference type="NCBI Taxonomy" id="714993"/>
    <lineage>
        <taxon>Eukaryota</taxon>
        <taxon>Fungi</taxon>
        <taxon>Dikarya</taxon>
        <taxon>Ascomycota</taxon>
        <taxon>Pezizomycotina</taxon>
        <taxon>Eurotiomycetes</taxon>
        <taxon>Eurotiomycetidae</taxon>
        <taxon>Eurotiales</taxon>
        <taxon>Aspergillaceae</taxon>
        <taxon>Aspergillus</taxon>
        <taxon>Aspergillus subgen. Nidulantes</taxon>
    </lineage>
</organism>
<dbReference type="EMBL" id="JBFTWV010000076">
    <property type="protein sequence ID" value="KAL2788622.1"/>
    <property type="molecule type" value="Genomic_DNA"/>
</dbReference>
<protein>
    <submittedName>
        <fullName evidence="2">NADH oxidase</fullName>
    </submittedName>
</protein>